<dbReference type="SUPFAM" id="SSF81891">
    <property type="entry name" value="Poly A polymerase C-terminal region-like"/>
    <property type="match status" value="1"/>
</dbReference>
<dbReference type="GO" id="GO:0003723">
    <property type="term" value="F:RNA binding"/>
    <property type="evidence" value="ECO:0007669"/>
    <property type="project" value="UniProtKB-KW"/>
</dbReference>
<evidence type="ECO:0000313" key="6">
    <source>
        <dbReference type="EMBL" id="KYN98846.1"/>
    </source>
</evidence>
<dbReference type="InterPro" id="IPR043519">
    <property type="entry name" value="NT_sf"/>
</dbReference>
<dbReference type="GO" id="GO:0001680">
    <property type="term" value="P:tRNA 3'-terminal CCA addition"/>
    <property type="evidence" value="ECO:0007669"/>
    <property type="project" value="UniProtKB-ARBA"/>
</dbReference>
<organism evidence="6 7">
    <name type="scientific">Plasmodium gaboni</name>
    <dbReference type="NCBI Taxonomy" id="647221"/>
    <lineage>
        <taxon>Eukaryota</taxon>
        <taxon>Sar</taxon>
        <taxon>Alveolata</taxon>
        <taxon>Apicomplexa</taxon>
        <taxon>Aconoidasida</taxon>
        <taxon>Haemosporida</taxon>
        <taxon>Plasmodiidae</taxon>
        <taxon>Plasmodium</taxon>
        <taxon>Plasmodium (Laverania)</taxon>
    </lineage>
</organism>
<evidence type="ECO:0000256" key="3">
    <source>
        <dbReference type="ARBA" id="ARBA00022884"/>
    </source>
</evidence>
<evidence type="ECO:0000256" key="2">
    <source>
        <dbReference type="ARBA" id="ARBA00022679"/>
    </source>
</evidence>
<evidence type="ECO:0000313" key="7">
    <source>
        <dbReference type="Proteomes" id="UP000076004"/>
    </source>
</evidence>
<proteinExistence type="inferred from homology"/>
<dbReference type="FunFam" id="3.30.460.10:FF:000040">
    <property type="entry name" value="tRNA nucleotidyltransferase cca1"/>
    <property type="match status" value="1"/>
</dbReference>
<sequence>MNIFGLLILNLLINVIFILCNIKRKSKFLKRQLYSNELKHLKYKNDNMISRGIFNYNNKYRFLYIIIKKNYSNKIKRKNKIKQIGMTENINNMNNINNINNNNKCRCLSSSSHIRCNIIGNTSYENVYINYLKDYIIDEKEKAIEKNIVNDEEEKKDKIYIPNNNMLNVKDIENVIHERIRKEEENLFEFLKSVNERYNLNCTLRVVGGWVRDKFLNISNDDIDITVDNMKGAEFCNYIKEYIKEKENKNFNFGIIKINSDQSKHLETSSFSLFNFQVDIVNLRNEKYTEESRIPEIVIGTPEEDALRRDFTVNSLFYNLKNKNVEDYTGKGLFHLKNHIISTPLDPLATFLDDPLRIIRCIRFCGFFNFFLEKSIFNVLKNEDIKIAFTKKISKSRLSSEILKIFSSKCKNIILSLTLLNYSSYSSKIFQLPSNYFLKDEEVFEKIKKKNKINRAVITSPQHYHSNDSVDKDHHIDNINDINYLSSNNNINKKKIHLQNVESNNICNNSNNTLSSNDIIQNKINNVYEQSDINKGNDNNQCNNIMNIQNNDKQNFEQKWLFDGLNYIKFFKEIETNKLLKETFNNLDYKENMNYIQLCLFLLPLKNHFIYIKNGKTEYVVEYIIRESLKFPLKYSKFCIHIFEGFTHLYNLYKNIDVLNFLKNKNHQEEHNIQIKGQTVLCLKKIGEKWNFVFLIFYIFHKFNELNKNYITSITTNNICLSDFVAELYQYIFKFNLQDSYNIKPFLKWPDIKHNFPNISPNQINEVYEQIIKFMAIHGENEKECIEYLKQHFMK</sequence>
<dbReference type="Gene3D" id="3.30.460.10">
    <property type="entry name" value="Beta Polymerase, domain 2"/>
    <property type="match status" value="1"/>
</dbReference>
<dbReference type="SUPFAM" id="SSF81301">
    <property type="entry name" value="Nucleotidyltransferase"/>
    <property type="match status" value="1"/>
</dbReference>
<dbReference type="RefSeq" id="XP_018641123.1">
    <property type="nucleotide sequence ID" value="XM_018786328.1"/>
</dbReference>
<dbReference type="KEGG" id="pgab:PGSY75_1120500"/>
<dbReference type="VEuPathDB" id="PlasmoDB:PGABG01_1118300"/>
<comment type="caution">
    <text evidence="6">The sequence shown here is derived from an EMBL/GenBank/DDBJ whole genome shotgun (WGS) entry which is preliminary data.</text>
</comment>
<dbReference type="PANTHER" id="PTHR13734:SF5">
    <property type="entry name" value="CCA TRNA NUCLEOTIDYLTRANSFERASE, MITOCHONDRIAL"/>
    <property type="match status" value="1"/>
</dbReference>
<reference evidence="6 7" key="1">
    <citation type="journal article" date="2016" name="Nat. Commun.">
        <title>Genomes of cryptic chimpanzee Plasmodium species reveal key evolutionary events leading to human malaria.</title>
        <authorList>
            <person name="Sundararaman S.A."/>
            <person name="Plenderleith L.J."/>
            <person name="Liu W."/>
            <person name="Loy D.E."/>
            <person name="Learn G.H."/>
            <person name="Li Y."/>
            <person name="Shaw K.S."/>
            <person name="Ayouba A."/>
            <person name="Peeters M."/>
            <person name="Speede S."/>
            <person name="Shaw G.M."/>
            <person name="Bushman F.D."/>
            <person name="Brisson D."/>
            <person name="Rayner J.C."/>
            <person name="Sharp P.M."/>
            <person name="Hahn B.H."/>
        </authorList>
    </citation>
    <scope>NUCLEOTIDE SEQUENCE [LARGE SCALE GENOMIC DNA]</scope>
    <source>
        <strain evidence="6 7">SY75</strain>
    </source>
</reference>
<evidence type="ECO:0000256" key="1">
    <source>
        <dbReference type="ARBA" id="ARBA00007265"/>
    </source>
</evidence>
<dbReference type="Pfam" id="PF01743">
    <property type="entry name" value="PolyA_pol"/>
    <property type="match status" value="1"/>
</dbReference>
<dbReference type="VEuPathDB" id="PlasmoDB:PGSY75_1120500"/>
<feature type="domain" description="Poly A polymerase head" evidence="5">
    <location>
        <begin position="204"/>
        <end position="341"/>
    </location>
</feature>
<keyword evidence="3 4" id="KW-0694">RNA-binding</keyword>
<keyword evidence="2 4" id="KW-0808">Transferase</keyword>
<dbReference type="EMBL" id="LVLB01000012">
    <property type="protein sequence ID" value="KYN98846.1"/>
    <property type="molecule type" value="Genomic_DNA"/>
</dbReference>
<evidence type="ECO:0000256" key="4">
    <source>
        <dbReference type="RuleBase" id="RU003953"/>
    </source>
</evidence>
<comment type="similarity">
    <text evidence="1 4">Belongs to the tRNA nucleotidyltransferase/poly(A) polymerase family.</text>
</comment>
<protein>
    <submittedName>
        <fullName evidence="6">Putative tRNA nucleotidyltransferase</fullName>
    </submittedName>
</protein>
<gene>
    <name evidence="6" type="ORF">PGSY75_1120500</name>
</gene>
<name>A0A151LIX1_9APIC</name>
<dbReference type="Proteomes" id="UP000076004">
    <property type="component" value="Chromosome 11"/>
</dbReference>
<evidence type="ECO:0000259" key="5">
    <source>
        <dbReference type="Pfam" id="PF01743"/>
    </source>
</evidence>
<dbReference type="GO" id="GO:0052929">
    <property type="term" value="F:ATP:3'-cytidine-cytidine-tRNA adenylyltransferase activity"/>
    <property type="evidence" value="ECO:0007669"/>
    <property type="project" value="TreeGrafter"/>
</dbReference>
<dbReference type="Gene3D" id="1.10.3090.10">
    <property type="entry name" value="cca-adding enzyme, domain 2"/>
    <property type="match status" value="1"/>
</dbReference>
<dbReference type="PANTHER" id="PTHR13734">
    <property type="entry name" value="TRNA-NUCLEOTIDYLTRANSFERASE"/>
    <property type="match status" value="1"/>
</dbReference>
<dbReference type="InterPro" id="IPR002646">
    <property type="entry name" value="PolA_pol_head_dom"/>
</dbReference>
<dbReference type="AlphaFoldDB" id="A0A151LIX1"/>
<dbReference type="GO" id="GO:0052927">
    <property type="term" value="F:CC tRNA cytidylyltransferase activity"/>
    <property type="evidence" value="ECO:0007669"/>
    <property type="project" value="TreeGrafter"/>
</dbReference>
<dbReference type="GeneID" id="29776923"/>
<dbReference type="CDD" id="cd05398">
    <property type="entry name" value="NT_ClassII-CCAase"/>
    <property type="match status" value="1"/>
</dbReference>
<accession>A0A151LIX1</accession>